<feature type="compositionally biased region" description="Polar residues" evidence="1">
    <location>
        <begin position="72"/>
        <end position="88"/>
    </location>
</feature>
<dbReference type="InterPro" id="IPR036689">
    <property type="entry name" value="ESAT-6-like_sf"/>
</dbReference>
<dbReference type="EMBL" id="JBIAQY010000001">
    <property type="protein sequence ID" value="MFF3566738.1"/>
    <property type="molecule type" value="Genomic_DNA"/>
</dbReference>
<dbReference type="RefSeq" id="WP_040818492.1">
    <property type="nucleotide sequence ID" value="NZ_JBIAQY010000001.1"/>
</dbReference>
<sequence length="102" mass="11005">MGKVQVDPELLRQAAAKTQHVSDRITNALTTLQSKADGLGSPWGDDVYGYKFAVENGYLDAQKQLHTITNGLANHSGSHADGQKTSSKYLDDTDHGNSDGFQ</sequence>
<evidence type="ECO:0000256" key="1">
    <source>
        <dbReference type="SAM" id="MobiDB-lite"/>
    </source>
</evidence>
<gene>
    <name evidence="2" type="ORF">ACFYXQ_03035</name>
</gene>
<comment type="caution">
    <text evidence="2">The sequence shown here is derived from an EMBL/GenBank/DDBJ whole genome shotgun (WGS) entry which is preliminary data.</text>
</comment>
<feature type="region of interest" description="Disordered" evidence="1">
    <location>
        <begin position="72"/>
        <end position="102"/>
    </location>
</feature>
<dbReference type="SUPFAM" id="SSF140453">
    <property type="entry name" value="EsxAB dimer-like"/>
    <property type="match status" value="1"/>
</dbReference>
<accession>A0ABW6RTM9</accession>
<protein>
    <submittedName>
        <fullName evidence="2">WXG100 family type VII secretion target</fullName>
    </submittedName>
</protein>
<keyword evidence="3" id="KW-1185">Reference proteome</keyword>
<feature type="compositionally biased region" description="Basic and acidic residues" evidence="1">
    <location>
        <begin position="89"/>
        <end position="102"/>
    </location>
</feature>
<dbReference type="Pfam" id="PF06013">
    <property type="entry name" value="WXG100"/>
    <property type="match status" value="1"/>
</dbReference>
<evidence type="ECO:0000313" key="2">
    <source>
        <dbReference type="EMBL" id="MFF3566738.1"/>
    </source>
</evidence>
<dbReference type="Gene3D" id="1.10.287.1060">
    <property type="entry name" value="ESAT-6-like"/>
    <property type="match status" value="1"/>
</dbReference>
<dbReference type="Proteomes" id="UP001601992">
    <property type="component" value="Unassembled WGS sequence"/>
</dbReference>
<dbReference type="InterPro" id="IPR010310">
    <property type="entry name" value="T7SS_ESAT-6-like"/>
</dbReference>
<proteinExistence type="predicted"/>
<name>A0ABW6RTM9_9NOCA</name>
<organism evidence="2 3">
    <name type="scientific">Nocardia jiangxiensis</name>
    <dbReference type="NCBI Taxonomy" id="282685"/>
    <lineage>
        <taxon>Bacteria</taxon>
        <taxon>Bacillati</taxon>
        <taxon>Actinomycetota</taxon>
        <taxon>Actinomycetes</taxon>
        <taxon>Mycobacteriales</taxon>
        <taxon>Nocardiaceae</taxon>
        <taxon>Nocardia</taxon>
    </lineage>
</organism>
<evidence type="ECO:0000313" key="3">
    <source>
        <dbReference type="Proteomes" id="UP001601992"/>
    </source>
</evidence>
<reference evidence="2 3" key="1">
    <citation type="submission" date="2024-10" db="EMBL/GenBank/DDBJ databases">
        <title>The Natural Products Discovery Center: Release of the First 8490 Sequenced Strains for Exploring Actinobacteria Biosynthetic Diversity.</title>
        <authorList>
            <person name="Kalkreuter E."/>
            <person name="Kautsar S.A."/>
            <person name="Yang D."/>
            <person name="Bader C.D."/>
            <person name="Teijaro C.N."/>
            <person name="Fluegel L."/>
            <person name="Davis C.M."/>
            <person name="Simpson J.R."/>
            <person name="Lauterbach L."/>
            <person name="Steele A.D."/>
            <person name="Gui C."/>
            <person name="Meng S."/>
            <person name="Li G."/>
            <person name="Viehrig K."/>
            <person name="Ye F."/>
            <person name="Su P."/>
            <person name="Kiefer A.F."/>
            <person name="Nichols A."/>
            <person name="Cepeda A.J."/>
            <person name="Yan W."/>
            <person name="Fan B."/>
            <person name="Jiang Y."/>
            <person name="Adhikari A."/>
            <person name="Zheng C.-J."/>
            <person name="Schuster L."/>
            <person name="Cowan T.M."/>
            <person name="Smanski M.J."/>
            <person name="Chevrette M.G."/>
            <person name="De Carvalho L.P.S."/>
            <person name="Shen B."/>
        </authorList>
    </citation>
    <scope>NUCLEOTIDE SEQUENCE [LARGE SCALE GENOMIC DNA]</scope>
    <source>
        <strain evidence="2 3">NPDC002593</strain>
    </source>
</reference>